<evidence type="ECO:0000313" key="3">
    <source>
        <dbReference type="Proteomes" id="UP000480178"/>
    </source>
</evidence>
<sequence length="224" mass="24738">MGTGGLVIPDRSDVDFVASGEKPQWTLEIDFSNLIHFYSAQTGSVYMPVTVPVKDESNGKVTYVTSSGSEKIQITMQAVACSSHGAENGFTYKVEVTYKNNTYTGCGHYLFPAERLHDIWVLEALNERKVSATAFLKGIPTLEIFVLEQKGLGTTGCNSFGGQVMIEKEKIRFLQLVATEMACAGSLEKEFLQALDKTNVYQLDSGKLILLKDKSEVLRFKKVD</sequence>
<dbReference type="RefSeq" id="WP_162445701.1">
    <property type="nucleotide sequence ID" value="NZ_CP048222.1"/>
</dbReference>
<dbReference type="Pfam" id="PF03724">
    <property type="entry name" value="META"/>
    <property type="match status" value="1"/>
</dbReference>
<dbReference type="PANTHER" id="PTHR35535">
    <property type="entry name" value="HEAT SHOCK PROTEIN HSLJ"/>
    <property type="match status" value="1"/>
</dbReference>
<dbReference type="InterPro" id="IPR053147">
    <property type="entry name" value="Hsp_HslJ-like"/>
</dbReference>
<dbReference type="PANTHER" id="PTHR35535:SF2">
    <property type="entry name" value="DUF306 DOMAIN-CONTAINING PROTEIN"/>
    <property type="match status" value="1"/>
</dbReference>
<organism evidence="2 3">
    <name type="scientific">Rhodocytophaga rosea</name>
    <dbReference type="NCBI Taxonomy" id="2704465"/>
    <lineage>
        <taxon>Bacteria</taxon>
        <taxon>Pseudomonadati</taxon>
        <taxon>Bacteroidota</taxon>
        <taxon>Cytophagia</taxon>
        <taxon>Cytophagales</taxon>
        <taxon>Rhodocytophagaceae</taxon>
        <taxon>Rhodocytophaga</taxon>
    </lineage>
</organism>
<dbReference type="KEGG" id="rhoz:GXP67_25255"/>
<evidence type="ECO:0000313" key="2">
    <source>
        <dbReference type="EMBL" id="QHT69717.1"/>
    </source>
</evidence>
<dbReference type="Gene3D" id="2.40.128.270">
    <property type="match status" value="1"/>
</dbReference>
<name>A0A6C0GP60_9BACT</name>
<dbReference type="Proteomes" id="UP000480178">
    <property type="component" value="Chromosome"/>
</dbReference>
<protein>
    <submittedName>
        <fullName evidence="2">META domain-containing protein</fullName>
    </submittedName>
</protein>
<keyword evidence="3" id="KW-1185">Reference proteome</keyword>
<proteinExistence type="predicted"/>
<reference evidence="2 3" key="1">
    <citation type="submission" date="2020-01" db="EMBL/GenBank/DDBJ databases">
        <authorList>
            <person name="Kim M.K."/>
        </authorList>
    </citation>
    <scope>NUCLEOTIDE SEQUENCE [LARGE SCALE GENOMIC DNA]</scope>
    <source>
        <strain evidence="2 3">172606-1</strain>
    </source>
</reference>
<accession>A0A6C0GP60</accession>
<dbReference type="InterPro" id="IPR005184">
    <property type="entry name" value="DUF306_Meta_HslJ"/>
</dbReference>
<evidence type="ECO:0000259" key="1">
    <source>
        <dbReference type="Pfam" id="PF03724"/>
    </source>
</evidence>
<gene>
    <name evidence="2" type="ORF">GXP67_25255</name>
</gene>
<feature type="domain" description="DUF306" evidence="1">
    <location>
        <begin position="118"/>
        <end position="221"/>
    </location>
</feature>
<dbReference type="EMBL" id="CP048222">
    <property type="protein sequence ID" value="QHT69717.1"/>
    <property type="molecule type" value="Genomic_DNA"/>
</dbReference>
<dbReference type="AlphaFoldDB" id="A0A6C0GP60"/>
<dbReference type="InterPro" id="IPR038670">
    <property type="entry name" value="HslJ-like_sf"/>
</dbReference>